<reference evidence="2 3" key="1">
    <citation type="submission" date="2006-06" db="EMBL/GenBank/DDBJ databases">
        <authorList>
            <person name="Moran M.A."/>
            <person name="Ferriera S."/>
            <person name="Johnson J."/>
            <person name="Kravitz S."/>
            <person name="Beeson K."/>
            <person name="Sutton G."/>
            <person name="Rogers Y.-H."/>
            <person name="Friedman R."/>
            <person name="Frazier M."/>
            <person name="Venter J.C."/>
        </authorList>
    </citation>
    <scope>NUCLEOTIDE SEQUENCE [LARGE SCALE GENOMIC DNA]</scope>
    <source>
        <strain evidence="2 3">E-37</strain>
    </source>
</reference>
<sequence>MISASDQAVSESGTFAVPIEIVDFDGDGIAIDSVSATGGLIDATLVEGATRHCATGVLYDLTFDTGGAFEGLALGEDAVVVVTVFVDDGRGGLIAREVKITLTGENDTPTLDPVAIAAEETGGRVSVDLADYADDIDSDDDGTTLSYAITLAPAEGVASVSGTEVTATDRHGASAVNTVTVTVTGTNDAPSAKALSGAVDESRPAGAGQQRPDHRHCGLHGCGRARQPYVQRGHHRARLAL</sequence>
<proteinExistence type="predicted"/>
<dbReference type="Proteomes" id="UP000005713">
    <property type="component" value="Unassembled WGS sequence"/>
</dbReference>
<gene>
    <name evidence="2" type="ORF">SSE37_24923</name>
</gene>
<protein>
    <submittedName>
        <fullName evidence="2">Putative hemolysin</fullName>
    </submittedName>
</protein>
<dbReference type="RefSeq" id="WP_005864301.1">
    <property type="nucleotide sequence ID" value="NZ_AAYA01000033.1"/>
</dbReference>
<organism evidence="2 3">
    <name type="scientific">Sagittula stellata (strain ATCC 700073 / DSM 11524 / E-37)</name>
    <dbReference type="NCBI Taxonomy" id="388399"/>
    <lineage>
        <taxon>Bacteria</taxon>
        <taxon>Pseudomonadati</taxon>
        <taxon>Pseudomonadota</taxon>
        <taxon>Alphaproteobacteria</taxon>
        <taxon>Rhodobacterales</taxon>
        <taxon>Roseobacteraceae</taxon>
        <taxon>Sagittula</taxon>
    </lineage>
</organism>
<dbReference type="InterPro" id="IPR010221">
    <property type="entry name" value="VCBS_dom"/>
</dbReference>
<evidence type="ECO:0000313" key="2">
    <source>
        <dbReference type="EMBL" id="EBA05546.1"/>
    </source>
</evidence>
<evidence type="ECO:0000313" key="3">
    <source>
        <dbReference type="Proteomes" id="UP000005713"/>
    </source>
</evidence>
<dbReference type="NCBIfam" id="TIGR01965">
    <property type="entry name" value="VCBS_repeat"/>
    <property type="match status" value="1"/>
</dbReference>
<keyword evidence="3" id="KW-1185">Reference proteome</keyword>
<dbReference type="eggNOG" id="COG2931">
    <property type="taxonomic scope" value="Bacteria"/>
</dbReference>
<feature type="region of interest" description="Disordered" evidence="1">
    <location>
        <begin position="192"/>
        <end position="214"/>
    </location>
</feature>
<name>A3KBA5_SAGS3</name>
<evidence type="ECO:0000256" key="1">
    <source>
        <dbReference type="SAM" id="MobiDB-lite"/>
    </source>
</evidence>
<dbReference type="AlphaFoldDB" id="A3KBA5"/>
<accession>A3KBA5</accession>
<dbReference type="EMBL" id="AAYA01000033">
    <property type="protein sequence ID" value="EBA05546.1"/>
    <property type="molecule type" value="Genomic_DNA"/>
</dbReference>
<comment type="caution">
    <text evidence="2">The sequence shown here is derived from an EMBL/GenBank/DDBJ whole genome shotgun (WGS) entry which is preliminary data.</text>
</comment>